<evidence type="ECO:0000256" key="1">
    <source>
        <dbReference type="SAM" id="MobiDB-lite"/>
    </source>
</evidence>
<feature type="compositionally biased region" description="Gly residues" evidence="1">
    <location>
        <begin position="57"/>
        <end position="69"/>
    </location>
</feature>
<gene>
    <name evidence="2" type="ORF">ABVK25_001023</name>
</gene>
<evidence type="ECO:0000313" key="2">
    <source>
        <dbReference type="EMBL" id="KAL2058297.1"/>
    </source>
</evidence>
<feature type="compositionally biased region" description="Low complexity" evidence="1">
    <location>
        <begin position="17"/>
        <end position="28"/>
    </location>
</feature>
<sequence>MAMSNTRPVTNERTDPNAGTGNGTNSNAGSGGGTTTPTTSGQGRTTGSGDTTPATSGQGGSTRGGGGSSTGAIQPATSGICSTTPMLSGWTGVASTSNYVFTDPTTVCDCNSSATWQWSGVGNRYYNGAVNAHFFMGADGQPNCGKGCGSCYQLMSSGQNFDGGGPGGDGIGSGSMMKLNIIDSCYASDGSSKWCTRLDPSATDQAGCNVHFDIITGGPGAGVSDPIGSDRKTWGEFAFASCSLVILLDGDARGYCR</sequence>
<proteinExistence type="predicted"/>
<dbReference type="InterPro" id="IPR036908">
    <property type="entry name" value="RlpA-like_sf"/>
</dbReference>
<feature type="region of interest" description="Disordered" evidence="1">
    <location>
        <begin position="1"/>
        <end position="77"/>
    </location>
</feature>
<comment type="caution">
    <text evidence="2">The sequence shown here is derived from an EMBL/GenBank/DDBJ whole genome shotgun (WGS) entry which is preliminary data.</text>
</comment>
<dbReference type="Gene3D" id="2.40.40.10">
    <property type="entry name" value="RlpA-like domain"/>
    <property type="match status" value="1"/>
</dbReference>
<name>A0ABR4BKF8_9LECA</name>
<evidence type="ECO:0000313" key="3">
    <source>
        <dbReference type="Proteomes" id="UP001590951"/>
    </source>
</evidence>
<dbReference type="Proteomes" id="UP001590951">
    <property type="component" value="Unassembled WGS sequence"/>
</dbReference>
<dbReference type="EMBL" id="JBHFEH010000002">
    <property type="protein sequence ID" value="KAL2058297.1"/>
    <property type="molecule type" value="Genomic_DNA"/>
</dbReference>
<organism evidence="2 3">
    <name type="scientific">Lepraria finkii</name>
    <dbReference type="NCBI Taxonomy" id="1340010"/>
    <lineage>
        <taxon>Eukaryota</taxon>
        <taxon>Fungi</taxon>
        <taxon>Dikarya</taxon>
        <taxon>Ascomycota</taxon>
        <taxon>Pezizomycotina</taxon>
        <taxon>Lecanoromycetes</taxon>
        <taxon>OSLEUM clade</taxon>
        <taxon>Lecanoromycetidae</taxon>
        <taxon>Lecanorales</taxon>
        <taxon>Lecanorineae</taxon>
        <taxon>Stereocaulaceae</taxon>
        <taxon>Lepraria</taxon>
    </lineage>
</organism>
<accession>A0ABR4BKF8</accession>
<dbReference type="SUPFAM" id="SSF50685">
    <property type="entry name" value="Barwin-like endoglucanases"/>
    <property type="match status" value="1"/>
</dbReference>
<protein>
    <recommendedName>
        <fullName evidence="4">Expansin-like EG45 domain-containing protein</fullName>
    </recommendedName>
</protein>
<feature type="compositionally biased region" description="Low complexity" evidence="1">
    <location>
        <begin position="35"/>
        <end position="56"/>
    </location>
</feature>
<reference evidence="2 3" key="1">
    <citation type="submission" date="2024-09" db="EMBL/GenBank/DDBJ databases">
        <title>Rethinking Asexuality: The Enigmatic Case of Functional Sexual Genes in Lepraria (Stereocaulaceae).</title>
        <authorList>
            <person name="Doellman M."/>
            <person name="Sun Y."/>
            <person name="Barcenas-Pena A."/>
            <person name="Lumbsch H.T."/>
            <person name="Grewe F."/>
        </authorList>
    </citation>
    <scope>NUCLEOTIDE SEQUENCE [LARGE SCALE GENOMIC DNA]</scope>
    <source>
        <strain evidence="2 3">Grewe 0041</strain>
    </source>
</reference>
<evidence type="ECO:0008006" key="4">
    <source>
        <dbReference type="Google" id="ProtNLM"/>
    </source>
</evidence>
<keyword evidence="3" id="KW-1185">Reference proteome</keyword>
<dbReference type="Pfam" id="PF22514">
    <property type="entry name" value="EXPB1_D1"/>
    <property type="match status" value="1"/>
</dbReference>